<dbReference type="InterPro" id="IPR029061">
    <property type="entry name" value="THDP-binding"/>
</dbReference>
<comment type="caution">
    <text evidence="5">The sequence shown here is derived from an EMBL/GenBank/DDBJ whole genome shotgun (WGS) entry which is preliminary data.</text>
</comment>
<evidence type="ECO:0000256" key="1">
    <source>
        <dbReference type="ARBA" id="ARBA00001964"/>
    </source>
</evidence>
<protein>
    <submittedName>
        <fullName evidence="5">Transketolase</fullName>
    </submittedName>
</protein>
<evidence type="ECO:0000259" key="4">
    <source>
        <dbReference type="Pfam" id="PF00456"/>
    </source>
</evidence>
<comment type="cofactor">
    <cofactor evidence="1">
        <name>thiamine diphosphate</name>
        <dbReference type="ChEBI" id="CHEBI:58937"/>
    </cofactor>
</comment>
<feature type="domain" description="Transketolase N-terminal" evidence="4">
    <location>
        <begin position="11"/>
        <end position="268"/>
    </location>
</feature>
<dbReference type="PANTHER" id="PTHR47514">
    <property type="entry name" value="TRANSKETOLASE N-TERMINAL SECTION-RELATED"/>
    <property type="match status" value="1"/>
</dbReference>
<dbReference type="InterPro" id="IPR005474">
    <property type="entry name" value="Transketolase_N"/>
</dbReference>
<organism evidence="5">
    <name type="scientific">Desulfobacca acetoxidans</name>
    <dbReference type="NCBI Taxonomy" id="60893"/>
    <lineage>
        <taxon>Bacteria</taxon>
        <taxon>Pseudomonadati</taxon>
        <taxon>Thermodesulfobacteriota</taxon>
        <taxon>Desulfobaccia</taxon>
        <taxon>Desulfobaccales</taxon>
        <taxon>Desulfobaccaceae</taxon>
        <taxon>Desulfobacca</taxon>
    </lineage>
</organism>
<reference evidence="5" key="1">
    <citation type="journal article" date="2020" name="mSystems">
        <title>Genome- and Community-Level Interaction Insights into Carbon Utilization and Element Cycling Functions of Hydrothermarchaeota in Hydrothermal Sediment.</title>
        <authorList>
            <person name="Zhou Z."/>
            <person name="Liu Y."/>
            <person name="Xu W."/>
            <person name="Pan J."/>
            <person name="Luo Z.H."/>
            <person name="Li M."/>
        </authorList>
    </citation>
    <scope>NUCLEOTIDE SEQUENCE [LARGE SCALE GENOMIC DNA]</scope>
    <source>
        <strain evidence="5">SpSt-897</strain>
    </source>
</reference>
<evidence type="ECO:0000256" key="3">
    <source>
        <dbReference type="ARBA" id="ARBA00023052"/>
    </source>
</evidence>
<dbReference type="AlphaFoldDB" id="A0A7C3ZCC3"/>
<evidence type="ECO:0000256" key="2">
    <source>
        <dbReference type="ARBA" id="ARBA00007131"/>
    </source>
</evidence>
<dbReference type="CDD" id="cd02012">
    <property type="entry name" value="TPP_TK"/>
    <property type="match status" value="1"/>
</dbReference>
<gene>
    <name evidence="5" type="ORF">ENW96_10460</name>
</gene>
<accession>A0A7C3ZCC3</accession>
<dbReference type="Pfam" id="PF00456">
    <property type="entry name" value="Transketolase_N"/>
    <property type="match status" value="1"/>
</dbReference>
<dbReference type="SUPFAM" id="SSF52518">
    <property type="entry name" value="Thiamin diphosphate-binding fold (THDP-binding)"/>
    <property type="match status" value="1"/>
</dbReference>
<evidence type="ECO:0000313" key="5">
    <source>
        <dbReference type="EMBL" id="HGF34792.1"/>
    </source>
</evidence>
<proteinExistence type="inferred from homology"/>
<comment type="similarity">
    <text evidence="2">Belongs to the transketolase family.</text>
</comment>
<name>A0A7C3ZCC3_9BACT</name>
<dbReference type="Gene3D" id="3.40.50.970">
    <property type="match status" value="1"/>
</dbReference>
<dbReference type="EMBL" id="DTMF01000257">
    <property type="protein sequence ID" value="HGF34792.1"/>
    <property type="molecule type" value="Genomic_DNA"/>
</dbReference>
<dbReference type="PANTHER" id="PTHR47514:SF1">
    <property type="entry name" value="TRANSKETOLASE N-TERMINAL SECTION-RELATED"/>
    <property type="match status" value="1"/>
</dbReference>
<keyword evidence="3" id="KW-0786">Thiamine pyrophosphate</keyword>
<sequence length="275" mass="30054">MYPISDPNQLKEIARQIRLDIVEMLYRAGSGHGGGSLSATDVLVALFFSHMHLEPGNACYPERDFFVLSKGHAAPALYAILARLGYFPREELSTLRRFGSHLQGHPDSKCTPGVEVATGSLGQGLSVANGLALALKLNRRGQRVYALLGDGEIQEGQIWEAAMTASHYSLDNLTAILDRNRLQIDGRTKEVMSVEPLAAKWEAFGWHTAQVDGHSIPDILEALKACGGIIGRPSIIIAHTTKGKGVSIFEDNVKFHGVTPTTEEYQQAVRELQLR</sequence>